<evidence type="ECO:0000313" key="3">
    <source>
        <dbReference type="Proteomes" id="UP000221024"/>
    </source>
</evidence>
<reference evidence="2 3" key="1">
    <citation type="submission" date="2017-10" db="EMBL/GenBank/DDBJ databases">
        <title>Draft genome of Longimonas halophila.</title>
        <authorList>
            <person name="Goh K.M."/>
            <person name="Shamsir M.S."/>
            <person name="Lim S.W."/>
        </authorList>
    </citation>
    <scope>NUCLEOTIDE SEQUENCE [LARGE SCALE GENOMIC DNA]</scope>
    <source>
        <strain evidence="2 3">KCTC 42399</strain>
    </source>
</reference>
<dbReference type="PANTHER" id="PTHR11895:SF73">
    <property type="entry name" value="AMIDASE FAMILY PROTEIN"/>
    <property type="match status" value="1"/>
</dbReference>
<evidence type="ECO:0000313" key="2">
    <source>
        <dbReference type="EMBL" id="PEN08058.1"/>
    </source>
</evidence>
<dbReference type="PANTHER" id="PTHR11895">
    <property type="entry name" value="TRANSAMIDASE"/>
    <property type="match status" value="1"/>
</dbReference>
<gene>
    <name evidence="2" type="ORF">CRI93_06270</name>
</gene>
<feature type="domain" description="Amidase" evidence="1">
    <location>
        <begin position="151"/>
        <end position="512"/>
    </location>
</feature>
<dbReference type="AlphaFoldDB" id="A0A2H3NMX9"/>
<protein>
    <submittedName>
        <fullName evidence="2">Amidase</fullName>
    </submittedName>
</protein>
<dbReference type="InterPro" id="IPR023631">
    <property type="entry name" value="Amidase_dom"/>
</dbReference>
<comment type="caution">
    <text evidence="2">The sequence shown here is derived from an EMBL/GenBank/DDBJ whole genome shotgun (WGS) entry which is preliminary data.</text>
</comment>
<keyword evidence="3" id="KW-1185">Reference proteome</keyword>
<dbReference type="EMBL" id="PDEP01000004">
    <property type="protein sequence ID" value="PEN08058.1"/>
    <property type="molecule type" value="Genomic_DNA"/>
</dbReference>
<dbReference type="OrthoDB" id="9811471at2"/>
<organism evidence="2 3">
    <name type="scientific">Longimonas halophila</name>
    <dbReference type="NCBI Taxonomy" id="1469170"/>
    <lineage>
        <taxon>Bacteria</taxon>
        <taxon>Pseudomonadati</taxon>
        <taxon>Rhodothermota</taxon>
        <taxon>Rhodothermia</taxon>
        <taxon>Rhodothermales</taxon>
        <taxon>Salisaetaceae</taxon>
        <taxon>Longimonas</taxon>
    </lineage>
</organism>
<dbReference type="Pfam" id="PF01425">
    <property type="entry name" value="Amidase"/>
    <property type="match status" value="1"/>
</dbReference>
<dbReference type="SUPFAM" id="SSF75304">
    <property type="entry name" value="Amidase signature (AS) enzymes"/>
    <property type="match status" value="1"/>
</dbReference>
<accession>A0A2H3NMX9</accession>
<dbReference type="InterPro" id="IPR036928">
    <property type="entry name" value="AS_sf"/>
</dbReference>
<sequence length="577" mass="62313">MLMDRRQFLESCSAVGLTGLLPGVLYTQVAERRDTAAADGAVDITTSDIEAAEQLIGLSFDDEEREMLVDALNDQLEQYQAMREHTLPNGAHPAEVFTPQLSGAEVPSGGAEPAWQWPGASVPSGDEDLAFASVAQLSTWLRNRDVTSQQLTELFLRRLRRLDDTLNCVITYTEERAMEAAAQADAELDAGDWRGPLHGVPYGAKDLFAVEGYPTTWGATPYQEQTIDDTAAVVERLDEAGAVLIAKLSLGALAWGDVWFDATTRSPWNPNEGASGSSAGSGAAVAAGAVPFALGTETLGSIVSPATRNGVTGHRPSFGTVSRHGAMVLSWSMDKAGPMARSAYDCALVYDALRGPDPRDPGMVDAPFPFDATQPLADVRVGIYESAFEGDYQNAEADQVVLDALREQGAELQPISLPTDYPLGALLNTLSVESASNFDELTRSGDDETMVRQTTDAWPHVFRSARFVPAVEHIQASRLRRQLMVDTHEALAEVDVFISPSFRGGTLQITNLTGHPCVCLPNAFHPVEDDDGNAHPEHRSPASITVLGRLYHDADTLRVAHAIQDATDWHTQRPPVR</sequence>
<dbReference type="GO" id="GO:0050567">
    <property type="term" value="F:glutaminyl-tRNA synthase (glutamine-hydrolyzing) activity"/>
    <property type="evidence" value="ECO:0007669"/>
    <property type="project" value="TreeGrafter"/>
</dbReference>
<name>A0A2H3NMX9_9BACT</name>
<dbReference type="Gene3D" id="3.90.1300.10">
    <property type="entry name" value="Amidase signature (AS) domain"/>
    <property type="match status" value="1"/>
</dbReference>
<dbReference type="Proteomes" id="UP000221024">
    <property type="component" value="Unassembled WGS sequence"/>
</dbReference>
<dbReference type="PROSITE" id="PS51318">
    <property type="entry name" value="TAT"/>
    <property type="match status" value="1"/>
</dbReference>
<dbReference type="InterPro" id="IPR000120">
    <property type="entry name" value="Amidase"/>
</dbReference>
<dbReference type="InterPro" id="IPR006311">
    <property type="entry name" value="TAT_signal"/>
</dbReference>
<evidence type="ECO:0000259" key="1">
    <source>
        <dbReference type="Pfam" id="PF01425"/>
    </source>
</evidence>
<proteinExistence type="predicted"/>